<protein>
    <submittedName>
        <fullName evidence="1">Uncharacterized protein</fullName>
    </submittedName>
</protein>
<gene>
    <name evidence="1" type="ORF">FKR81_30470</name>
</gene>
<dbReference type="AlphaFoldDB" id="A0A563ELT2"/>
<sequence>MRADGVTDEKDLARAGELLQRRVDTDQLSGEVLRVLTQLVALRDSVDRLTARPTVDAALCELVIACRLVAFDPWLRTDPEPLPEPRDVGVIAPGDQAGILVVVDALDALQRVVNRHGDGQEYFDAMNNARQLWQAARWVQRARVQLAAGVS</sequence>
<name>A0A563ELT2_9PSEU</name>
<proteinExistence type="predicted"/>
<organism evidence="1 2">
    <name type="scientific">Lentzea tibetensis</name>
    <dbReference type="NCBI Taxonomy" id="2591470"/>
    <lineage>
        <taxon>Bacteria</taxon>
        <taxon>Bacillati</taxon>
        <taxon>Actinomycetota</taxon>
        <taxon>Actinomycetes</taxon>
        <taxon>Pseudonocardiales</taxon>
        <taxon>Pseudonocardiaceae</taxon>
        <taxon>Lentzea</taxon>
    </lineage>
</organism>
<evidence type="ECO:0000313" key="1">
    <source>
        <dbReference type="EMBL" id="TWP47992.1"/>
    </source>
</evidence>
<dbReference type="Proteomes" id="UP000316639">
    <property type="component" value="Unassembled WGS sequence"/>
</dbReference>
<evidence type="ECO:0000313" key="2">
    <source>
        <dbReference type="Proteomes" id="UP000316639"/>
    </source>
</evidence>
<keyword evidence="2" id="KW-1185">Reference proteome</keyword>
<dbReference type="EMBL" id="VOBR01000023">
    <property type="protein sequence ID" value="TWP47992.1"/>
    <property type="molecule type" value="Genomic_DNA"/>
</dbReference>
<dbReference type="RefSeq" id="WP_146357098.1">
    <property type="nucleotide sequence ID" value="NZ_VOBR01000023.1"/>
</dbReference>
<reference evidence="1 2" key="1">
    <citation type="submission" date="2019-07" db="EMBL/GenBank/DDBJ databases">
        <title>Lentzea xizangensis sp. nov., isolated from Qinghai-Tibetan Plateau Soils.</title>
        <authorList>
            <person name="Huang J."/>
        </authorList>
    </citation>
    <scope>NUCLEOTIDE SEQUENCE [LARGE SCALE GENOMIC DNA]</scope>
    <source>
        <strain evidence="1 2">FXJ1.1311</strain>
    </source>
</reference>
<accession>A0A563ELT2</accession>
<comment type="caution">
    <text evidence="1">The sequence shown here is derived from an EMBL/GenBank/DDBJ whole genome shotgun (WGS) entry which is preliminary data.</text>
</comment>